<evidence type="ECO:0000256" key="2">
    <source>
        <dbReference type="SAM" id="MobiDB-lite"/>
    </source>
</evidence>
<evidence type="ECO:0000256" key="1">
    <source>
        <dbReference type="SAM" id="Coils"/>
    </source>
</evidence>
<dbReference type="GO" id="GO:0042262">
    <property type="term" value="P:DNA protection"/>
    <property type="evidence" value="ECO:0007669"/>
    <property type="project" value="InterPro"/>
</dbReference>
<dbReference type="Pfam" id="PF07352">
    <property type="entry name" value="Phage_Mu_Gam"/>
    <property type="match status" value="1"/>
</dbReference>
<evidence type="ECO:0000313" key="4">
    <source>
        <dbReference type="Proteomes" id="UP000215459"/>
    </source>
</evidence>
<keyword evidence="1" id="KW-0175">Coiled coil</keyword>
<dbReference type="SUPFAM" id="SSF161266">
    <property type="entry name" value="Gam-like"/>
    <property type="match status" value="1"/>
</dbReference>
<reference evidence="3 4" key="1">
    <citation type="submission" date="2017-07" db="EMBL/GenBank/DDBJ databases">
        <title>The genome sequence of Paludifilum halophilum highlights mechanisms for microbial adaptation to high salt environemnts.</title>
        <authorList>
            <person name="Belbahri L."/>
        </authorList>
    </citation>
    <scope>NUCLEOTIDE SEQUENCE [LARGE SCALE GENOMIC DNA]</scope>
    <source>
        <strain evidence="3 4">DSM 102817</strain>
    </source>
</reference>
<feature type="region of interest" description="Disordered" evidence="2">
    <location>
        <begin position="1"/>
        <end position="21"/>
    </location>
</feature>
<dbReference type="InterPro" id="IPR009951">
    <property type="entry name" value="Host-nuc_inhib_Gam"/>
</dbReference>
<dbReference type="EMBL" id="NOWF01000002">
    <property type="protein sequence ID" value="OYD08759.1"/>
    <property type="molecule type" value="Genomic_DNA"/>
</dbReference>
<feature type="coiled-coil region" evidence="1">
    <location>
        <begin position="69"/>
        <end position="103"/>
    </location>
</feature>
<comment type="caution">
    <text evidence="3">The sequence shown here is derived from an EMBL/GenBank/DDBJ whole genome shotgun (WGS) entry which is preliminary data.</text>
</comment>
<name>A0A235B9T0_9BACL</name>
<dbReference type="OrthoDB" id="1908548at2"/>
<organism evidence="3 4">
    <name type="scientific">Paludifilum halophilum</name>
    <dbReference type="NCBI Taxonomy" id="1642702"/>
    <lineage>
        <taxon>Bacteria</taxon>
        <taxon>Bacillati</taxon>
        <taxon>Bacillota</taxon>
        <taxon>Bacilli</taxon>
        <taxon>Bacillales</taxon>
        <taxon>Thermoactinomycetaceae</taxon>
        <taxon>Paludifilum</taxon>
    </lineage>
</organism>
<accession>A0A235B9T0</accession>
<dbReference type="GO" id="GO:0003690">
    <property type="term" value="F:double-stranded DNA binding"/>
    <property type="evidence" value="ECO:0007669"/>
    <property type="project" value="InterPro"/>
</dbReference>
<protein>
    <submittedName>
        <fullName evidence="3">Uncharacterized protein</fullName>
    </submittedName>
</protein>
<proteinExistence type="predicted"/>
<gene>
    <name evidence="3" type="ORF">CHM34_02885</name>
</gene>
<dbReference type="AlphaFoldDB" id="A0A235B9T0"/>
<keyword evidence="4" id="KW-1185">Reference proteome</keyword>
<evidence type="ECO:0000313" key="3">
    <source>
        <dbReference type="EMBL" id="OYD08759.1"/>
    </source>
</evidence>
<dbReference type="Proteomes" id="UP000215459">
    <property type="component" value="Unassembled WGS sequence"/>
</dbReference>
<sequence length="218" mass="25702">MKAGNRNPPSSPADSAPTRRVNQISKEECHMAVDYKRILDAPTGNTQAPKVEDLFLKKPVERITTSMDIDCALKQIQHRKSQIEAKEQERDRLIEEIHLWLAEVTKEDREEIDRLEGLLREYHECRLKENPREKTVKRPFGKLMARKSPDKWDYREDDLLRWMKENRPDLVRVKEEPNKRNLKKKAQVKDGWVYTEDGERVEGVMVTPGEIKFKVEVE</sequence>